<keyword evidence="2" id="KW-1185">Reference proteome</keyword>
<accession>A0ABM3URT3</accession>
<feature type="domain" description="CHK kinase-like" evidence="1">
    <location>
        <begin position="127"/>
        <end position="321"/>
    </location>
</feature>
<dbReference type="RefSeq" id="XP_058976245.1">
    <property type="nucleotide sequence ID" value="XM_059120262.1"/>
</dbReference>
<evidence type="ECO:0000259" key="1">
    <source>
        <dbReference type="SMART" id="SM00587"/>
    </source>
</evidence>
<dbReference type="PANTHER" id="PTHR11012">
    <property type="entry name" value="PROTEIN KINASE-LIKE DOMAIN-CONTAINING"/>
    <property type="match status" value="1"/>
</dbReference>
<proteinExistence type="predicted"/>
<sequence>MSSPLVPTLLNEARIVLALCEAHKTTVECVEIKACDFKLSSANGENFCSDIYEVDVNYEINGNAMQKSFILKLMIPEIAEIGTNEQLMFTEVLPAMEGYLSTVEGKGTDKLFAKCFLTERQGKHEFYLLENLNTLGYMCGDRVKGLNEAEGHMVMQKIAKYHAASILYQKEFPDIVDSLEKSHFAKGAADVVAEAIAFGGFEYVANMIEKWPGYQHLAPRLFNLKNGFNDLVKQVVDPSRSTLNVITHGDLWVNNMLFKYDKDTQNPLDAVFVDFQNTFWGSCGFDLNYFLYTSLELSVLQEKKEDLLQTYCEALRKTLVESRFEVDNIPSLDDVLAEVKHCELIALYVSLCELPIIALDKTSSKHFTLETFENPDEMSKMRTPMYANQRVKDNLLYTLKCFEESGLL</sequence>
<dbReference type="SUPFAM" id="SSF56112">
    <property type="entry name" value="Protein kinase-like (PK-like)"/>
    <property type="match status" value="1"/>
</dbReference>
<dbReference type="PANTHER" id="PTHR11012:SF56">
    <property type="entry name" value="CHK KINASE-LIKE DOMAIN-CONTAINING PROTEIN-RELATED"/>
    <property type="match status" value="1"/>
</dbReference>
<dbReference type="InterPro" id="IPR011009">
    <property type="entry name" value="Kinase-like_dom_sf"/>
</dbReference>
<dbReference type="Pfam" id="PF02958">
    <property type="entry name" value="EcKL"/>
    <property type="match status" value="1"/>
</dbReference>
<dbReference type="Gene3D" id="3.90.1200.10">
    <property type="match status" value="1"/>
</dbReference>
<dbReference type="InterPro" id="IPR004119">
    <property type="entry name" value="EcKL"/>
</dbReference>
<evidence type="ECO:0000313" key="3">
    <source>
        <dbReference type="RefSeq" id="XP_058976245.1"/>
    </source>
</evidence>
<gene>
    <name evidence="3" type="primary">LOC131801500</name>
</gene>
<dbReference type="InterPro" id="IPR015897">
    <property type="entry name" value="CHK_kinase-like"/>
</dbReference>
<name>A0ABM3URT3_MUSDO</name>
<dbReference type="GeneID" id="131801500"/>
<reference evidence="3" key="1">
    <citation type="submission" date="2025-08" db="UniProtKB">
        <authorList>
            <consortium name="RefSeq"/>
        </authorList>
    </citation>
    <scope>IDENTIFICATION</scope>
    <source>
        <strain evidence="3">Aabys</strain>
        <tissue evidence="3">Whole body</tissue>
    </source>
</reference>
<dbReference type="Proteomes" id="UP001652621">
    <property type="component" value="Unplaced"/>
</dbReference>
<protein>
    <submittedName>
        <fullName evidence="3">Uncharacterized protein LOC131801500</fullName>
    </submittedName>
</protein>
<evidence type="ECO:0000313" key="2">
    <source>
        <dbReference type="Proteomes" id="UP001652621"/>
    </source>
</evidence>
<organism evidence="2 3">
    <name type="scientific">Musca domestica</name>
    <name type="common">House fly</name>
    <dbReference type="NCBI Taxonomy" id="7370"/>
    <lineage>
        <taxon>Eukaryota</taxon>
        <taxon>Metazoa</taxon>
        <taxon>Ecdysozoa</taxon>
        <taxon>Arthropoda</taxon>
        <taxon>Hexapoda</taxon>
        <taxon>Insecta</taxon>
        <taxon>Pterygota</taxon>
        <taxon>Neoptera</taxon>
        <taxon>Endopterygota</taxon>
        <taxon>Diptera</taxon>
        <taxon>Brachycera</taxon>
        <taxon>Muscomorpha</taxon>
        <taxon>Muscoidea</taxon>
        <taxon>Muscidae</taxon>
        <taxon>Musca</taxon>
    </lineage>
</organism>
<dbReference type="SMART" id="SM00587">
    <property type="entry name" value="CHK"/>
    <property type="match status" value="1"/>
</dbReference>